<sequence>SAHCRAGRVGPRVRPGLRRLSRVVERRTSRADGRCTLARARAARGSATLVVGRAGCWHRGLRDRRQRRGEQQQKRGGAARRREGEGRRAWEFRRRPRSGPLPIHGWGGGEAARQRGVQAANSGAVARCETAANVGPPGLFVTVLSLQILLLIITLLRLESVGRPSSQLGAAAGALAKPLVNYLSATVRLRDWYPPRQAQWAGRHYVR</sequence>
<accession>A0ABN9YCW4</accession>
<evidence type="ECO:0000313" key="2">
    <source>
        <dbReference type="EMBL" id="CAK0909247.1"/>
    </source>
</evidence>
<reference evidence="2" key="1">
    <citation type="submission" date="2023-10" db="EMBL/GenBank/DDBJ databases">
        <authorList>
            <person name="Chen Y."/>
            <person name="Shah S."/>
            <person name="Dougan E. K."/>
            <person name="Thang M."/>
            <person name="Chan C."/>
        </authorList>
    </citation>
    <scope>NUCLEOTIDE SEQUENCE [LARGE SCALE GENOMIC DNA]</scope>
</reference>
<comment type="caution">
    <text evidence="2">The sequence shown here is derived from an EMBL/GenBank/DDBJ whole genome shotgun (WGS) entry which is preliminary data.</text>
</comment>
<dbReference type="Proteomes" id="UP001189429">
    <property type="component" value="Unassembled WGS sequence"/>
</dbReference>
<protein>
    <submittedName>
        <fullName evidence="2">Uncharacterized protein</fullName>
    </submittedName>
</protein>
<evidence type="ECO:0000256" key="1">
    <source>
        <dbReference type="SAM" id="MobiDB-lite"/>
    </source>
</evidence>
<gene>
    <name evidence="2" type="ORF">PCOR1329_LOCUS83706</name>
</gene>
<evidence type="ECO:0000313" key="3">
    <source>
        <dbReference type="Proteomes" id="UP001189429"/>
    </source>
</evidence>
<name>A0ABN9YCW4_9DINO</name>
<proteinExistence type="predicted"/>
<feature type="non-terminal residue" evidence="2">
    <location>
        <position position="1"/>
    </location>
</feature>
<feature type="region of interest" description="Disordered" evidence="1">
    <location>
        <begin position="63"/>
        <end position="89"/>
    </location>
</feature>
<dbReference type="EMBL" id="CAUYUJ010022163">
    <property type="protein sequence ID" value="CAK0909247.1"/>
    <property type="molecule type" value="Genomic_DNA"/>
</dbReference>
<organism evidence="2 3">
    <name type="scientific">Prorocentrum cordatum</name>
    <dbReference type="NCBI Taxonomy" id="2364126"/>
    <lineage>
        <taxon>Eukaryota</taxon>
        <taxon>Sar</taxon>
        <taxon>Alveolata</taxon>
        <taxon>Dinophyceae</taxon>
        <taxon>Prorocentrales</taxon>
        <taxon>Prorocentraceae</taxon>
        <taxon>Prorocentrum</taxon>
    </lineage>
</organism>
<keyword evidence="3" id="KW-1185">Reference proteome</keyword>
<feature type="compositionally biased region" description="Basic and acidic residues" evidence="1">
    <location>
        <begin position="80"/>
        <end position="89"/>
    </location>
</feature>